<dbReference type="SUPFAM" id="SSF102114">
    <property type="entry name" value="Radical SAM enzymes"/>
    <property type="match status" value="2"/>
</dbReference>
<dbReference type="STRING" id="39495.SAMN02745111_01316"/>
<dbReference type="InterPro" id="IPR023404">
    <property type="entry name" value="rSAM_horseshoe"/>
</dbReference>
<dbReference type="InterPro" id="IPR058240">
    <property type="entry name" value="rSAM_sf"/>
</dbReference>
<dbReference type="PANTHER" id="PTHR43020">
    <property type="entry name" value="CDK5 REGULATORY SUBUNIT-ASSOCIATED PROTEIN 1"/>
    <property type="match status" value="1"/>
</dbReference>
<dbReference type="SMART" id="SM00729">
    <property type="entry name" value="Elp3"/>
    <property type="match status" value="1"/>
</dbReference>
<dbReference type="Pfam" id="PF00919">
    <property type="entry name" value="UPF0004"/>
    <property type="match status" value="1"/>
</dbReference>
<dbReference type="EMBL" id="FUXZ01000007">
    <property type="protein sequence ID" value="SKA66460.1"/>
    <property type="molecule type" value="Genomic_DNA"/>
</dbReference>
<protein>
    <submittedName>
        <fullName evidence="12">Threonylcarbamoyladenosine tRNA methylthiotransferase MtaB</fullName>
    </submittedName>
</protein>
<organism evidence="12 13">
    <name type="scientific">Eubacterium uniforme</name>
    <dbReference type="NCBI Taxonomy" id="39495"/>
    <lineage>
        <taxon>Bacteria</taxon>
        <taxon>Bacillati</taxon>
        <taxon>Bacillota</taxon>
        <taxon>Clostridia</taxon>
        <taxon>Eubacteriales</taxon>
        <taxon>Eubacteriaceae</taxon>
        <taxon>Eubacterium</taxon>
    </lineage>
</organism>
<dbReference type="PROSITE" id="PS01278">
    <property type="entry name" value="MTTASE_RADICAL"/>
    <property type="match status" value="1"/>
</dbReference>
<name>A0A1T4VNB6_9FIRM</name>
<dbReference type="InterPro" id="IPR005839">
    <property type="entry name" value="Methylthiotransferase"/>
</dbReference>
<evidence type="ECO:0000259" key="10">
    <source>
        <dbReference type="PROSITE" id="PS51449"/>
    </source>
</evidence>
<keyword evidence="4 12" id="KW-0808">Transferase</keyword>
<feature type="domain" description="MTTase N-terminal" evidence="10">
    <location>
        <begin position="3"/>
        <end position="115"/>
    </location>
</feature>
<evidence type="ECO:0000256" key="6">
    <source>
        <dbReference type="ARBA" id="ARBA00022694"/>
    </source>
</evidence>
<dbReference type="GO" id="GO:0046872">
    <property type="term" value="F:metal ion binding"/>
    <property type="evidence" value="ECO:0007669"/>
    <property type="project" value="UniProtKB-KW"/>
</dbReference>
<gene>
    <name evidence="12" type="ORF">SAMN02745111_01316</name>
</gene>
<dbReference type="AlphaFoldDB" id="A0A1T4VNB6"/>
<keyword evidence="7" id="KW-0479">Metal-binding</keyword>
<keyword evidence="5" id="KW-0949">S-adenosyl-L-methionine</keyword>
<dbReference type="SFLD" id="SFLDF00295">
    <property type="entry name" value="threonylcarbamoyladenosine_tRN"/>
    <property type="match status" value="1"/>
</dbReference>
<dbReference type="Gene3D" id="3.40.50.12160">
    <property type="entry name" value="Methylthiotransferase, N-terminal domain"/>
    <property type="match status" value="1"/>
</dbReference>
<dbReference type="InterPro" id="IPR013848">
    <property type="entry name" value="Methylthiotransferase_N"/>
</dbReference>
<evidence type="ECO:0000256" key="5">
    <source>
        <dbReference type="ARBA" id="ARBA00022691"/>
    </source>
</evidence>
<proteinExistence type="predicted"/>
<dbReference type="InterPro" id="IPR007197">
    <property type="entry name" value="rSAM"/>
</dbReference>
<dbReference type="PANTHER" id="PTHR43020:SF2">
    <property type="entry name" value="MITOCHONDRIAL TRNA METHYLTHIOTRANSFERASE CDK5RAP1"/>
    <property type="match status" value="1"/>
</dbReference>
<dbReference type="Pfam" id="PF04055">
    <property type="entry name" value="Radical_SAM"/>
    <property type="match status" value="1"/>
</dbReference>
<evidence type="ECO:0000256" key="3">
    <source>
        <dbReference type="ARBA" id="ARBA00022490"/>
    </source>
</evidence>
<evidence type="ECO:0000256" key="2">
    <source>
        <dbReference type="ARBA" id="ARBA00022485"/>
    </source>
</evidence>
<keyword evidence="9" id="KW-0411">Iron-sulfur</keyword>
<reference evidence="12 13" key="1">
    <citation type="submission" date="2017-02" db="EMBL/GenBank/DDBJ databases">
        <authorList>
            <person name="Peterson S.W."/>
        </authorList>
    </citation>
    <scope>NUCLEOTIDE SEQUENCE [LARGE SCALE GENOMIC DNA]</scope>
    <source>
        <strain evidence="12 13">ATCC 35992</strain>
    </source>
</reference>
<keyword evidence="2" id="KW-0004">4Fe-4S</keyword>
<dbReference type="InterPro" id="IPR006638">
    <property type="entry name" value="Elp3/MiaA/NifB-like_rSAM"/>
</dbReference>
<dbReference type="SFLD" id="SFLDS00029">
    <property type="entry name" value="Radical_SAM"/>
    <property type="match status" value="1"/>
</dbReference>
<evidence type="ECO:0000256" key="1">
    <source>
        <dbReference type="ARBA" id="ARBA00001966"/>
    </source>
</evidence>
<dbReference type="GO" id="GO:0035598">
    <property type="term" value="F:tRNA (N(6)-L-threonylcarbamoyladenosine(37)-C(2))-methylthiotransferase activity"/>
    <property type="evidence" value="ECO:0007669"/>
    <property type="project" value="InterPro"/>
</dbReference>
<evidence type="ECO:0000256" key="4">
    <source>
        <dbReference type="ARBA" id="ARBA00022679"/>
    </source>
</evidence>
<dbReference type="PROSITE" id="PS51918">
    <property type="entry name" value="RADICAL_SAM"/>
    <property type="match status" value="1"/>
</dbReference>
<dbReference type="GO" id="GO:0005829">
    <property type="term" value="C:cytosol"/>
    <property type="evidence" value="ECO:0007669"/>
    <property type="project" value="TreeGrafter"/>
</dbReference>
<dbReference type="Proteomes" id="UP000190814">
    <property type="component" value="Unassembled WGS sequence"/>
</dbReference>
<dbReference type="SFLD" id="SFLDG01082">
    <property type="entry name" value="B12-binding_domain_containing"/>
    <property type="match status" value="1"/>
</dbReference>
<accession>A0A1T4VNB6</accession>
<dbReference type="RefSeq" id="WP_078766178.1">
    <property type="nucleotide sequence ID" value="NZ_FUXZ01000007.1"/>
</dbReference>
<evidence type="ECO:0000313" key="12">
    <source>
        <dbReference type="EMBL" id="SKA66460.1"/>
    </source>
</evidence>
<dbReference type="Gene3D" id="3.80.30.20">
    <property type="entry name" value="tm_1862 like domain"/>
    <property type="match status" value="1"/>
</dbReference>
<keyword evidence="6" id="KW-0819">tRNA processing</keyword>
<dbReference type="PROSITE" id="PS51449">
    <property type="entry name" value="MTTASE_N"/>
    <property type="match status" value="1"/>
</dbReference>
<evidence type="ECO:0000313" key="13">
    <source>
        <dbReference type="Proteomes" id="UP000190814"/>
    </source>
</evidence>
<evidence type="ECO:0000256" key="8">
    <source>
        <dbReference type="ARBA" id="ARBA00023004"/>
    </source>
</evidence>
<dbReference type="InterPro" id="IPR034557">
    <property type="entry name" value="ThrcA_tRNA_MEthiotransferase"/>
</dbReference>
<evidence type="ECO:0000256" key="9">
    <source>
        <dbReference type="ARBA" id="ARBA00023014"/>
    </source>
</evidence>
<keyword evidence="3" id="KW-0963">Cytoplasm</keyword>
<dbReference type="InterPro" id="IPR020612">
    <property type="entry name" value="Methylthiotransferase_CS"/>
</dbReference>
<dbReference type="SFLD" id="SFLDG01061">
    <property type="entry name" value="methylthiotransferase"/>
    <property type="match status" value="1"/>
</dbReference>
<dbReference type="InterPro" id="IPR038135">
    <property type="entry name" value="Methylthiotransferase_N_sf"/>
</dbReference>
<keyword evidence="13" id="KW-1185">Reference proteome</keyword>
<keyword evidence="8" id="KW-0408">Iron</keyword>
<dbReference type="FunFam" id="3.40.50.12160:FF:000004">
    <property type="entry name" value="Threonylcarbamoyladenosine tRNA methylthiotransferase MtaB"/>
    <property type="match status" value="1"/>
</dbReference>
<evidence type="ECO:0000256" key="7">
    <source>
        <dbReference type="ARBA" id="ARBA00022723"/>
    </source>
</evidence>
<feature type="domain" description="Radical SAM core" evidence="11">
    <location>
        <begin position="163"/>
        <end position="441"/>
    </location>
</feature>
<dbReference type="GO" id="GO:0035597">
    <property type="term" value="F:tRNA-2-methylthio-N(6)-dimethylallyladenosine(37) synthase activity"/>
    <property type="evidence" value="ECO:0007669"/>
    <property type="project" value="TreeGrafter"/>
</dbReference>
<evidence type="ECO:0000259" key="11">
    <source>
        <dbReference type="PROSITE" id="PS51918"/>
    </source>
</evidence>
<comment type="cofactor">
    <cofactor evidence="1">
        <name>[4Fe-4S] cluster</name>
        <dbReference type="ChEBI" id="CHEBI:49883"/>
    </cofactor>
</comment>
<dbReference type="OrthoDB" id="9805215at2"/>
<dbReference type="GO" id="GO:0051539">
    <property type="term" value="F:4 iron, 4 sulfur cluster binding"/>
    <property type="evidence" value="ECO:0007669"/>
    <property type="project" value="UniProtKB-KW"/>
</dbReference>
<sequence length="521" mass="59297">MGKTVALHNLGCKVNAYETEVMTKQLEEAGYEIVNFNEKADVYIINTCSVTNIADRKSRQMLHRAKKLNKDACVVAAGCYVQGAREEMEKDAAVDVIVSNNRKGQIVDIINNYFEEKDIRDKNSDINEINESININNEIKSCKEYFIDINKTSEYEDMTLTDTGEKTRAYMKIQDGCNQFCSYCIIPFVRGRIRSRSIESIVKEAEGLALRGYKEIVLTGIHISSYGKDYLKDKVNTKIDNNDVELDKNSGKGLGSALKDENDYLSLSQDLEEVIEDNKNILSLIDVIEAVSNVDGIKRIRLGSLEPRIITDNFVQRLVKQTKVCPHFHLSLQSGCDETLARMNRHYTCDEYEESCNILRKYYDDPAISTDVIVGFPGETDEEFKTTHAFLKRIAFAKMHIFKYSRRKGTRADKMPNQISDSVKQVRSEDLLSLEQNLAYAYINRNLGKEEEILLEEVIEVSGRDYMTGYTSTYVKVAVPIDDGKVYGVDVLEANGKIIKVKLDRELESELVLVNPIEWVE</sequence>